<dbReference type="EMBL" id="HACG01019608">
    <property type="protein sequence ID" value="CEK66473.1"/>
    <property type="molecule type" value="Transcribed_RNA"/>
</dbReference>
<dbReference type="PANTHER" id="PTHR14359:SF6">
    <property type="entry name" value="PHOSPHOPANTOTHENOYLCYSTEINE DECARBOXYLASE"/>
    <property type="match status" value="1"/>
</dbReference>
<dbReference type="GO" id="GO:0004633">
    <property type="term" value="F:phosphopantothenoylcysteine decarboxylase activity"/>
    <property type="evidence" value="ECO:0007669"/>
    <property type="project" value="TreeGrafter"/>
</dbReference>
<name>A0A0B6ZD77_9EUPU</name>
<dbReference type="PANTHER" id="PTHR14359">
    <property type="entry name" value="HOMO-OLIGOMERIC FLAVIN CONTAINING CYS DECARBOXYLASE FAMILY"/>
    <property type="match status" value="1"/>
</dbReference>
<sequence length="65" mass="6859">MWEHPITATHIATLKGFGYTEVPCISKKLACGDTGYGAMAEVSTLVTAVEQALSSQPSCLQSLNT</sequence>
<evidence type="ECO:0000313" key="1">
    <source>
        <dbReference type="EMBL" id="CEK66473.1"/>
    </source>
</evidence>
<dbReference type="InterPro" id="IPR036551">
    <property type="entry name" value="Flavin_trans-like"/>
</dbReference>
<proteinExistence type="predicted"/>
<reference evidence="1" key="1">
    <citation type="submission" date="2014-12" db="EMBL/GenBank/DDBJ databases">
        <title>Insight into the proteome of Arion vulgaris.</title>
        <authorList>
            <person name="Aradska J."/>
            <person name="Bulat T."/>
            <person name="Smidak R."/>
            <person name="Sarate P."/>
            <person name="Gangsoo J."/>
            <person name="Sialana F."/>
            <person name="Bilban M."/>
            <person name="Lubec G."/>
        </authorList>
    </citation>
    <scope>NUCLEOTIDE SEQUENCE</scope>
    <source>
        <tissue evidence="1">Skin</tissue>
    </source>
</reference>
<organism evidence="1">
    <name type="scientific">Arion vulgaris</name>
    <dbReference type="NCBI Taxonomy" id="1028688"/>
    <lineage>
        <taxon>Eukaryota</taxon>
        <taxon>Metazoa</taxon>
        <taxon>Spiralia</taxon>
        <taxon>Lophotrochozoa</taxon>
        <taxon>Mollusca</taxon>
        <taxon>Gastropoda</taxon>
        <taxon>Heterobranchia</taxon>
        <taxon>Euthyneura</taxon>
        <taxon>Panpulmonata</taxon>
        <taxon>Eupulmonata</taxon>
        <taxon>Stylommatophora</taxon>
        <taxon>Helicina</taxon>
        <taxon>Arionoidea</taxon>
        <taxon>Arionidae</taxon>
        <taxon>Arion</taxon>
    </lineage>
</organism>
<dbReference type="GO" id="GO:0010181">
    <property type="term" value="F:FMN binding"/>
    <property type="evidence" value="ECO:0007669"/>
    <property type="project" value="TreeGrafter"/>
</dbReference>
<accession>A0A0B6ZD77</accession>
<dbReference type="GO" id="GO:0015937">
    <property type="term" value="P:coenzyme A biosynthetic process"/>
    <property type="evidence" value="ECO:0007669"/>
    <property type="project" value="TreeGrafter"/>
</dbReference>
<dbReference type="GO" id="GO:0071513">
    <property type="term" value="C:phosphopantothenoylcysteine decarboxylase complex"/>
    <property type="evidence" value="ECO:0007669"/>
    <property type="project" value="TreeGrafter"/>
</dbReference>
<gene>
    <name evidence="1" type="primary">ORF58970</name>
</gene>
<dbReference type="SUPFAM" id="SSF52507">
    <property type="entry name" value="Homo-oligomeric flavin-containing Cys decarboxylases, HFCD"/>
    <property type="match status" value="1"/>
</dbReference>
<dbReference type="Gene3D" id="3.40.50.1950">
    <property type="entry name" value="Flavin prenyltransferase-like"/>
    <property type="match status" value="1"/>
</dbReference>
<dbReference type="AlphaFoldDB" id="A0A0B6ZD77"/>
<protein>
    <submittedName>
        <fullName evidence="1">Uncharacterized protein</fullName>
    </submittedName>
</protein>